<sequence length="494" mass="52065">MTTKTHDLVLAGARVLDPETGHDAVANVGVTGGTITAVSPDALEGHRTLDVAGLVLAPGWIDLHSHSHTIAGHRLQALDGVTTVLDLEAGVFPVAEAYDVAAAQGRPLNYGFSASWAQARMTAVGGLPPGGGLDAGLRNLGNPAWQREATSRQLDALFELIRHDLAAGALGIGLLVGYAPRVAPEEYLSVAGLAAEAGMPTYTHARDLVDQVPDIPIDGAEEVVRAAAATGAHMHYCHINSTSLRQVDRVLTLVDKVRAEGARISTEAYPYGAGMTGVGAAFLAPEALHTRGIGPSSITYVPTGERVADAARLRELRAADPGGLAIVHFLDENVQADHAFIDRALLSQDTVIGSDAMPLTWTGDEQPDPMTWPLPPGAVTHPRTAGTFSKVLRRYVRETGALSLLEAVRRCSLLPAQVLEGSVPAMRRKGRIQAGCDADLVVFSPEEVSDQATYAASTRPSTGYAHVLVGGQHVVRDGETVLDTLPGRAIRCWR</sequence>
<dbReference type="InterPro" id="IPR050378">
    <property type="entry name" value="Metallo-dep_Hydrolases_sf"/>
</dbReference>
<dbReference type="PANTHER" id="PTHR11647">
    <property type="entry name" value="HYDRANTOINASE/DIHYDROPYRIMIDINASE FAMILY MEMBER"/>
    <property type="match status" value="1"/>
</dbReference>
<organism evidence="2 3">
    <name type="scientific">Streptosporangium lutulentum</name>
    <dbReference type="NCBI Taxonomy" id="1461250"/>
    <lineage>
        <taxon>Bacteria</taxon>
        <taxon>Bacillati</taxon>
        <taxon>Actinomycetota</taxon>
        <taxon>Actinomycetes</taxon>
        <taxon>Streptosporangiales</taxon>
        <taxon>Streptosporangiaceae</taxon>
        <taxon>Streptosporangium</taxon>
    </lineage>
</organism>
<name>A0ABT9QLP1_9ACTN</name>
<dbReference type="InterPro" id="IPR032466">
    <property type="entry name" value="Metal_Hydrolase"/>
</dbReference>
<dbReference type="PANTHER" id="PTHR11647:SF1">
    <property type="entry name" value="COLLAPSIN RESPONSE MEDIATOR PROTEIN"/>
    <property type="match status" value="1"/>
</dbReference>
<evidence type="ECO:0000259" key="1">
    <source>
        <dbReference type="Pfam" id="PF07969"/>
    </source>
</evidence>
<evidence type="ECO:0000313" key="2">
    <source>
        <dbReference type="EMBL" id="MDP9847677.1"/>
    </source>
</evidence>
<accession>A0ABT9QLP1</accession>
<dbReference type="EMBL" id="JAUSQU010000001">
    <property type="protein sequence ID" value="MDP9847677.1"/>
    <property type="molecule type" value="Genomic_DNA"/>
</dbReference>
<dbReference type="Gene3D" id="2.30.40.10">
    <property type="entry name" value="Urease, subunit C, domain 1"/>
    <property type="match status" value="1"/>
</dbReference>
<dbReference type="Pfam" id="PF07969">
    <property type="entry name" value="Amidohydro_3"/>
    <property type="match status" value="1"/>
</dbReference>
<dbReference type="Gene3D" id="3.20.20.140">
    <property type="entry name" value="Metal-dependent hydrolases"/>
    <property type="match status" value="1"/>
</dbReference>
<dbReference type="Proteomes" id="UP001225356">
    <property type="component" value="Unassembled WGS sequence"/>
</dbReference>
<comment type="caution">
    <text evidence="2">The sequence shown here is derived from an EMBL/GenBank/DDBJ whole genome shotgun (WGS) entry which is preliminary data.</text>
</comment>
<dbReference type="RefSeq" id="WP_307564746.1">
    <property type="nucleotide sequence ID" value="NZ_JAUSQU010000001.1"/>
</dbReference>
<feature type="domain" description="Amidohydrolase 3" evidence="1">
    <location>
        <begin position="48"/>
        <end position="475"/>
    </location>
</feature>
<proteinExistence type="predicted"/>
<dbReference type="NCBIfam" id="NF006560">
    <property type="entry name" value="PRK09061.1"/>
    <property type="match status" value="1"/>
</dbReference>
<reference evidence="2 3" key="1">
    <citation type="submission" date="2023-07" db="EMBL/GenBank/DDBJ databases">
        <title>Sequencing the genomes of 1000 actinobacteria strains.</title>
        <authorList>
            <person name="Klenk H.-P."/>
        </authorList>
    </citation>
    <scope>NUCLEOTIDE SEQUENCE [LARGE SCALE GENOMIC DNA]</scope>
    <source>
        <strain evidence="2 3">DSM 46740</strain>
    </source>
</reference>
<keyword evidence="3" id="KW-1185">Reference proteome</keyword>
<dbReference type="SUPFAM" id="SSF51556">
    <property type="entry name" value="Metallo-dependent hydrolases"/>
    <property type="match status" value="1"/>
</dbReference>
<dbReference type="SUPFAM" id="SSF51338">
    <property type="entry name" value="Composite domain of metallo-dependent hydrolases"/>
    <property type="match status" value="1"/>
</dbReference>
<evidence type="ECO:0000313" key="3">
    <source>
        <dbReference type="Proteomes" id="UP001225356"/>
    </source>
</evidence>
<protein>
    <submittedName>
        <fullName evidence="2">N-acyl-D-aspartate/D-glutamate deacylase</fullName>
    </submittedName>
</protein>
<dbReference type="InterPro" id="IPR013108">
    <property type="entry name" value="Amidohydro_3"/>
</dbReference>
<dbReference type="InterPro" id="IPR011059">
    <property type="entry name" value="Metal-dep_hydrolase_composite"/>
</dbReference>
<gene>
    <name evidence="2" type="ORF">J2853_006888</name>
</gene>